<evidence type="ECO:0000313" key="3">
    <source>
        <dbReference type="Proteomes" id="UP000266188"/>
    </source>
</evidence>
<name>A0A3A2ZFN8_9EURO</name>
<evidence type="ECO:0000256" key="1">
    <source>
        <dbReference type="SAM" id="Phobius"/>
    </source>
</evidence>
<accession>A0A3A2ZFN8</accession>
<sequence>MSRLFKAVSSFGENLFSRRPSVPASKAGVHSFGDKPVARPLKSALRHSAAPRPTGLMAKVRSFFQTTPPTAAVPTHPRPAKHVRFYGGQVRRVPNWIVREEHVWPDRVGLNSLVEEEYQREQRREDLRRMLPMALKFCAVFFLSLGFISFVSRL</sequence>
<dbReference type="EMBL" id="MVGC01000252">
    <property type="protein sequence ID" value="RJE21093.1"/>
    <property type="molecule type" value="Genomic_DNA"/>
</dbReference>
<gene>
    <name evidence="2" type="ORF">PHISCL_06557</name>
</gene>
<keyword evidence="1" id="KW-0472">Membrane</keyword>
<keyword evidence="3" id="KW-1185">Reference proteome</keyword>
<evidence type="ECO:0000313" key="2">
    <source>
        <dbReference type="EMBL" id="RJE21093.1"/>
    </source>
</evidence>
<reference evidence="3" key="1">
    <citation type="submission" date="2017-02" db="EMBL/GenBank/DDBJ databases">
        <authorList>
            <person name="Tafer H."/>
            <person name="Lopandic K."/>
        </authorList>
    </citation>
    <scope>NUCLEOTIDE SEQUENCE [LARGE SCALE GENOMIC DNA]</scope>
    <source>
        <strain evidence="3">CBS 366.77</strain>
    </source>
</reference>
<keyword evidence="1" id="KW-1133">Transmembrane helix</keyword>
<comment type="caution">
    <text evidence="2">The sequence shown here is derived from an EMBL/GenBank/DDBJ whole genome shotgun (WGS) entry which is preliminary data.</text>
</comment>
<dbReference type="AlphaFoldDB" id="A0A3A2ZFN8"/>
<dbReference type="Proteomes" id="UP000266188">
    <property type="component" value="Unassembled WGS sequence"/>
</dbReference>
<proteinExistence type="predicted"/>
<organism evidence="2 3">
    <name type="scientific">Aspergillus sclerotialis</name>
    <dbReference type="NCBI Taxonomy" id="2070753"/>
    <lineage>
        <taxon>Eukaryota</taxon>
        <taxon>Fungi</taxon>
        <taxon>Dikarya</taxon>
        <taxon>Ascomycota</taxon>
        <taxon>Pezizomycotina</taxon>
        <taxon>Eurotiomycetes</taxon>
        <taxon>Eurotiomycetidae</taxon>
        <taxon>Eurotiales</taxon>
        <taxon>Aspergillaceae</taxon>
        <taxon>Aspergillus</taxon>
        <taxon>Aspergillus subgen. Polypaecilum</taxon>
    </lineage>
</organism>
<feature type="transmembrane region" description="Helical" evidence="1">
    <location>
        <begin position="130"/>
        <end position="151"/>
    </location>
</feature>
<keyword evidence="1" id="KW-0812">Transmembrane</keyword>
<protein>
    <submittedName>
        <fullName evidence="2">Uncharacterized protein</fullName>
    </submittedName>
</protein>